<keyword evidence="3" id="KW-1185">Reference proteome</keyword>
<dbReference type="EMBL" id="JBHUCO010000012">
    <property type="protein sequence ID" value="MFD1518031.1"/>
    <property type="molecule type" value="Genomic_DNA"/>
</dbReference>
<keyword evidence="1" id="KW-1133">Transmembrane helix</keyword>
<organism evidence="2 3">
    <name type="scientific">Pseudonocardia yunnanensis</name>
    <dbReference type="NCBI Taxonomy" id="58107"/>
    <lineage>
        <taxon>Bacteria</taxon>
        <taxon>Bacillati</taxon>
        <taxon>Actinomycetota</taxon>
        <taxon>Actinomycetes</taxon>
        <taxon>Pseudonocardiales</taxon>
        <taxon>Pseudonocardiaceae</taxon>
        <taxon>Pseudonocardia</taxon>
    </lineage>
</organism>
<evidence type="ECO:0000256" key="1">
    <source>
        <dbReference type="SAM" id="Phobius"/>
    </source>
</evidence>
<keyword evidence="1" id="KW-0472">Membrane</keyword>
<comment type="caution">
    <text evidence="2">The sequence shown here is derived from an EMBL/GenBank/DDBJ whole genome shotgun (WGS) entry which is preliminary data.</text>
</comment>
<keyword evidence="1" id="KW-0812">Transmembrane</keyword>
<accession>A0ABW4EQZ2</accession>
<dbReference type="Pfam" id="PF14023">
    <property type="entry name" value="Bestrophin-like"/>
    <property type="match status" value="1"/>
</dbReference>
<proteinExistence type="predicted"/>
<reference evidence="3" key="1">
    <citation type="journal article" date="2019" name="Int. J. Syst. Evol. Microbiol.">
        <title>The Global Catalogue of Microorganisms (GCM) 10K type strain sequencing project: providing services to taxonomists for standard genome sequencing and annotation.</title>
        <authorList>
            <consortium name="The Broad Institute Genomics Platform"/>
            <consortium name="The Broad Institute Genome Sequencing Center for Infectious Disease"/>
            <person name="Wu L."/>
            <person name="Ma J."/>
        </authorList>
    </citation>
    <scope>NUCLEOTIDE SEQUENCE [LARGE SCALE GENOMIC DNA]</scope>
    <source>
        <strain evidence="3">CCM 7043</strain>
    </source>
</reference>
<feature type="transmembrane region" description="Helical" evidence="1">
    <location>
        <begin position="201"/>
        <end position="221"/>
    </location>
</feature>
<protein>
    <recommendedName>
        <fullName evidence="4">DUF4239 domain-containing protein</fullName>
    </recommendedName>
</protein>
<dbReference type="Proteomes" id="UP001597114">
    <property type="component" value="Unassembled WGS sequence"/>
</dbReference>
<name>A0ABW4EQZ2_9PSEU</name>
<feature type="transmembrane region" description="Helical" evidence="1">
    <location>
        <begin position="41"/>
        <end position="59"/>
    </location>
</feature>
<gene>
    <name evidence="2" type="ORF">ACFSJD_11055</name>
</gene>
<evidence type="ECO:0000313" key="3">
    <source>
        <dbReference type="Proteomes" id="UP001597114"/>
    </source>
</evidence>
<sequence length="248" mass="26988">MAALVVGVAAGTVAVLAYVRHRFPGLAEGGHNDVAKVGFSVVGPVYGFMIGFIVVVMWGQINAADEVVRTEGATAVQMARDLRYFEEADSDRIRQSLLEYERAAVAEWPQAASGRSTPEAENALARLYTAYESVQPRDDRQRAVLANSLASLDQLSLSRTERIVMAVTNAGPSWSLWWVIFLLSGLVLGFTVIYGETRARMHYAMVAAVSVLVAVNLFLVLELAHPFLGELGTSPEALREAMNYLAPQ</sequence>
<evidence type="ECO:0000313" key="2">
    <source>
        <dbReference type="EMBL" id="MFD1518031.1"/>
    </source>
</evidence>
<feature type="transmembrane region" description="Helical" evidence="1">
    <location>
        <begin position="175"/>
        <end position="195"/>
    </location>
</feature>
<dbReference type="InterPro" id="IPR025333">
    <property type="entry name" value="DUF4239"/>
</dbReference>
<evidence type="ECO:0008006" key="4">
    <source>
        <dbReference type="Google" id="ProtNLM"/>
    </source>
</evidence>
<dbReference type="RefSeq" id="WP_344720090.1">
    <property type="nucleotide sequence ID" value="NZ_BAAAUS010000006.1"/>
</dbReference>